<reference evidence="1" key="1">
    <citation type="submission" date="2023-12" db="EMBL/GenBank/DDBJ databases">
        <title>Genome assembly of Anisodus tanguticus.</title>
        <authorList>
            <person name="Wang Y.-J."/>
        </authorList>
    </citation>
    <scope>NUCLEOTIDE SEQUENCE</scope>
    <source>
        <strain evidence="1">KB-2021</strain>
        <tissue evidence="1">Leaf</tissue>
    </source>
</reference>
<keyword evidence="2" id="KW-1185">Reference proteome</keyword>
<accession>A0AAE1VQE1</accession>
<protein>
    <submittedName>
        <fullName evidence="1">Uncharacterized protein</fullName>
    </submittedName>
</protein>
<evidence type="ECO:0000313" key="1">
    <source>
        <dbReference type="EMBL" id="KAK4368260.1"/>
    </source>
</evidence>
<name>A0AAE1VQE1_9SOLA</name>
<proteinExistence type="predicted"/>
<dbReference type="AlphaFoldDB" id="A0AAE1VQE1"/>
<sequence length="50" mass="5609">MVVLRKNSINADDLDPKVAIKHTLEIHFLDNISQLVVIKESEISPGPRLT</sequence>
<dbReference type="EMBL" id="JAVYJV010000006">
    <property type="protein sequence ID" value="KAK4368260.1"/>
    <property type="molecule type" value="Genomic_DNA"/>
</dbReference>
<dbReference type="Proteomes" id="UP001291623">
    <property type="component" value="Unassembled WGS sequence"/>
</dbReference>
<comment type="caution">
    <text evidence="1">The sequence shown here is derived from an EMBL/GenBank/DDBJ whole genome shotgun (WGS) entry which is preliminary data.</text>
</comment>
<organism evidence="1 2">
    <name type="scientific">Anisodus tanguticus</name>
    <dbReference type="NCBI Taxonomy" id="243964"/>
    <lineage>
        <taxon>Eukaryota</taxon>
        <taxon>Viridiplantae</taxon>
        <taxon>Streptophyta</taxon>
        <taxon>Embryophyta</taxon>
        <taxon>Tracheophyta</taxon>
        <taxon>Spermatophyta</taxon>
        <taxon>Magnoliopsida</taxon>
        <taxon>eudicotyledons</taxon>
        <taxon>Gunneridae</taxon>
        <taxon>Pentapetalae</taxon>
        <taxon>asterids</taxon>
        <taxon>lamiids</taxon>
        <taxon>Solanales</taxon>
        <taxon>Solanaceae</taxon>
        <taxon>Solanoideae</taxon>
        <taxon>Hyoscyameae</taxon>
        <taxon>Anisodus</taxon>
    </lineage>
</organism>
<gene>
    <name evidence="1" type="ORF">RND71_012052</name>
</gene>
<evidence type="ECO:0000313" key="2">
    <source>
        <dbReference type="Proteomes" id="UP001291623"/>
    </source>
</evidence>